<keyword evidence="1" id="KW-0472">Membrane</keyword>
<sequence>MEVLLYGVDSSFWLNFFLFLLVIGLLMFLFNAIVRKILKVKKKKAFSYNHLNEQHKKIDWTIRIVFVVAIIVGGIINASRQPLIPILFLEPYFLLFIVIFLTEIVTAFMEWKYAENRNAYIFTVLQLIFMAILLLSIYITDFFGLFG</sequence>
<dbReference type="InterPro" id="IPR025441">
    <property type="entry name" value="DUF4181"/>
</dbReference>
<organism evidence="2 3">
    <name type="scientific">Sporosarcina psychrophila</name>
    <name type="common">Bacillus psychrophilus</name>
    <dbReference type="NCBI Taxonomy" id="1476"/>
    <lineage>
        <taxon>Bacteria</taxon>
        <taxon>Bacillati</taxon>
        <taxon>Bacillota</taxon>
        <taxon>Bacilli</taxon>
        <taxon>Bacillales</taxon>
        <taxon>Caryophanaceae</taxon>
        <taxon>Sporosarcina</taxon>
    </lineage>
</organism>
<feature type="transmembrane region" description="Helical" evidence="1">
    <location>
        <begin position="12"/>
        <end position="34"/>
    </location>
</feature>
<evidence type="ECO:0000256" key="1">
    <source>
        <dbReference type="SAM" id="Phobius"/>
    </source>
</evidence>
<dbReference type="Proteomes" id="UP000698173">
    <property type="component" value="Unassembled WGS sequence"/>
</dbReference>
<dbReference type="AlphaFoldDB" id="A0A921KBN1"/>
<reference evidence="2" key="2">
    <citation type="submission" date="2021-09" db="EMBL/GenBank/DDBJ databases">
        <authorList>
            <person name="Gilroy R."/>
        </authorList>
    </citation>
    <scope>NUCLEOTIDE SEQUENCE</scope>
    <source>
        <strain evidence="2">CHK171-7178</strain>
    </source>
</reference>
<feature type="transmembrane region" description="Helical" evidence="1">
    <location>
        <begin position="120"/>
        <end position="139"/>
    </location>
</feature>
<reference evidence="2" key="1">
    <citation type="journal article" date="2021" name="PeerJ">
        <title>Extensive microbial diversity within the chicken gut microbiome revealed by metagenomics and culture.</title>
        <authorList>
            <person name="Gilroy R."/>
            <person name="Ravi A."/>
            <person name="Getino M."/>
            <person name="Pursley I."/>
            <person name="Horton D.L."/>
            <person name="Alikhan N.F."/>
            <person name="Baker D."/>
            <person name="Gharbi K."/>
            <person name="Hall N."/>
            <person name="Watson M."/>
            <person name="Adriaenssens E.M."/>
            <person name="Foster-Nyarko E."/>
            <person name="Jarju S."/>
            <person name="Secka A."/>
            <person name="Antonio M."/>
            <person name="Oren A."/>
            <person name="Chaudhuri R.R."/>
            <person name="La Ragione R."/>
            <person name="Hildebrand F."/>
            <person name="Pallen M.J."/>
        </authorList>
    </citation>
    <scope>NUCLEOTIDE SEQUENCE</scope>
    <source>
        <strain evidence="2">CHK171-7178</strain>
    </source>
</reference>
<feature type="transmembrane region" description="Helical" evidence="1">
    <location>
        <begin position="60"/>
        <end position="79"/>
    </location>
</feature>
<evidence type="ECO:0000313" key="2">
    <source>
        <dbReference type="EMBL" id="HJF30865.1"/>
    </source>
</evidence>
<keyword evidence="1" id="KW-0812">Transmembrane</keyword>
<protein>
    <submittedName>
        <fullName evidence="2">DUF4181 domain-containing protein</fullName>
    </submittedName>
</protein>
<dbReference type="Pfam" id="PF13789">
    <property type="entry name" value="DUF4181"/>
    <property type="match status" value="1"/>
</dbReference>
<proteinExistence type="predicted"/>
<gene>
    <name evidence="2" type="ORF">K8V56_03680</name>
</gene>
<evidence type="ECO:0000313" key="3">
    <source>
        <dbReference type="Proteomes" id="UP000698173"/>
    </source>
</evidence>
<accession>A0A921KBN1</accession>
<name>A0A921KBN1_SPOPS</name>
<feature type="transmembrane region" description="Helical" evidence="1">
    <location>
        <begin position="91"/>
        <end position="108"/>
    </location>
</feature>
<dbReference type="EMBL" id="DYWT01000060">
    <property type="protein sequence ID" value="HJF30865.1"/>
    <property type="molecule type" value="Genomic_DNA"/>
</dbReference>
<keyword evidence="1" id="KW-1133">Transmembrane helix</keyword>
<comment type="caution">
    <text evidence="2">The sequence shown here is derived from an EMBL/GenBank/DDBJ whole genome shotgun (WGS) entry which is preliminary data.</text>
</comment>